<dbReference type="InterPro" id="IPR017941">
    <property type="entry name" value="Rieske_2Fe-2S"/>
</dbReference>
<feature type="binding site" evidence="6">
    <location>
        <position position="109"/>
    </location>
    <ligand>
        <name>[2Fe-2S] cluster</name>
        <dbReference type="ChEBI" id="CHEBI:190135"/>
    </ligand>
</feature>
<dbReference type="InterPro" id="IPR001663">
    <property type="entry name" value="Rng_hydr_dOase-A"/>
</dbReference>
<dbReference type="GO" id="GO:0016709">
    <property type="term" value="F:oxidoreductase activity, acting on paired donors, with incorporation or reduction of molecular oxygen, NAD(P)H as one donor, and incorporation of one atom of oxygen"/>
    <property type="evidence" value="ECO:0007669"/>
    <property type="project" value="UniProtKB-UniRule"/>
</dbReference>
<dbReference type="InterPro" id="IPR039004">
    <property type="entry name" value="Carnitine_monoox_A"/>
</dbReference>
<dbReference type="GO" id="GO:0051537">
    <property type="term" value="F:2 iron, 2 sulfur cluster binding"/>
    <property type="evidence" value="ECO:0007669"/>
    <property type="project" value="UniProtKB-UniRule"/>
</dbReference>
<dbReference type="RefSeq" id="WP_175169164.1">
    <property type="nucleotide sequence ID" value="NZ_CADIJQ010000001.1"/>
</dbReference>
<keyword evidence="3 6" id="KW-0560">Oxidoreductase</keyword>
<dbReference type="PROSITE" id="PS51296">
    <property type="entry name" value="RIESKE"/>
    <property type="match status" value="1"/>
</dbReference>
<comment type="cofactor">
    <cofactor evidence="6">
        <name>Fe cation</name>
        <dbReference type="ChEBI" id="CHEBI:24875"/>
    </cofactor>
    <text evidence="6">Binds 1 Fe cation per subunit.</text>
</comment>
<dbReference type="CDD" id="cd08886">
    <property type="entry name" value="RHO_alpha_C_2"/>
    <property type="match status" value="1"/>
</dbReference>
<comment type="catalytic activity">
    <reaction evidence="6">
        <text>(R)-carnitine + NADH + O2 + H(+) = (3R)-3-hydroxy-4-oxobutanoate + trimethylamine + NAD(+) + H2O</text>
        <dbReference type="Rhea" id="RHEA:55396"/>
        <dbReference type="ChEBI" id="CHEBI:15377"/>
        <dbReference type="ChEBI" id="CHEBI:15378"/>
        <dbReference type="ChEBI" id="CHEBI:15379"/>
        <dbReference type="ChEBI" id="CHEBI:16347"/>
        <dbReference type="ChEBI" id="CHEBI:57540"/>
        <dbReference type="ChEBI" id="CHEBI:57945"/>
        <dbReference type="ChEBI" id="CHEBI:58389"/>
        <dbReference type="ChEBI" id="CHEBI:138809"/>
        <dbReference type="EC" id="1.14.13.239"/>
    </reaction>
</comment>
<organism evidence="8 9">
    <name type="scientific">Achromobacter kerstersii</name>
    <dbReference type="NCBI Taxonomy" id="1353890"/>
    <lineage>
        <taxon>Bacteria</taxon>
        <taxon>Pseudomonadati</taxon>
        <taxon>Pseudomonadota</taxon>
        <taxon>Betaproteobacteria</taxon>
        <taxon>Burkholderiales</taxon>
        <taxon>Alcaligenaceae</taxon>
        <taxon>Achromobacter</taxon>
    </lineage>
</organism>
<accession>A0A6S6ZE41</accession>
<sequence>MTPIPQLPANFCADEENAWTLPASYYTQDAVFDYEKEQVFANTWICVAHRSELAAPNDYVTRDIIGESIIVLRDREGILRAFYNVCPHRGHQLMQGSGRAKNVITCPYHAWTFKLDGELALARNCDNVPNFDRDKASLVPIKVEEAAGFIFINMNPDAGSVEDQLPGFEARLRAACPVVDDLHLAARFVTDTPANWKSIVDNYLECYHCGPVHPSFADSVQVDKYNHTMHGNWTLQFGLAKSSEKSFKVDPSVKDPSFAGFWTWPCTMFNVPPGADFMTVIYEFPASAGVTLQHYEIYFLNKDLTDEQQKLVEWYRDVFRPEDLRLVESVQKGLKSRGYRGQGRIMVDRQRSGISEHGIVHFHRRLATEYKDAQCEGATSSLTPAPASQRAPA</sequence>
<keyword evidence="4 6" id="KW-0408">Iron</keyword>
<dbReference type="Gene3D" id="3.90.380.10">
    <property type="entry name" value="Naphthalene 1,2-dioxygenase Alpha Subunit, Chain A, domain 1"/>
    <property type="match status" value="1"/>
</dbReference>
<keyword evidence="9" id="KW-1185">Reference proteome</keyword>
<comment type="cofactor">
    <cofactor evidence="6">
        <name>[2Fe-2S] cluster</name>
        <dbReference type="ChEBI" id="CHEBI:190135"/>
    </cofactor>
    <text evidence="6">Binds 1 [2Fe-2S] cluster per subunit.</text>
</comment>
<evidence type="ECO:0000259" key="7">
    <source>
        <dbReference type="PROSITE" id="PS51296"/>
    </source>
</evidence>
<evidence type="ECO:0000313" key="8">
    <source>
        <dbReference type="EMBL" id="CAB3675721.1"/>
    </source>
</evidence>
<evidence type="ECO:0000256" key="5">
    <source>
        <dbReference type="ARBA" id="ARBA00023014"/>
    </source>
</evidence>
<keyword evidence="6" id="KW-0520">NAD</keyword>
<name>A0A6S6ZE41_9BURK</name>
<dbReference type="AlphaFoldDB" id="A0A6S6ZE41"/>
<comment type="subunit">
    <text evidence="6">Composed of an oxygenase subunit and a reductase subunit.</text>
</comment>
<feature type="binding site" evidence="6">
    <location>
        <position position="88"/>
    </location>
    <ligand>
        <name>[2Fe-2S] cluster</name>
        <dbReference type="ChEBI" id="CHEBI:190135"/>
    </ligand>
</feature>
<protein>
    <recommendedName>
        <fullName evidence="6">Carnitine monooxygenase oxygenase subunit</fullName>
        <ecNumber evidence="6">1.14.13.239</ecNumber>
    </recommendedName>
    <alternativeName>
        <fullName evidence="6">Carnitine monooxygenase alpha subunit</fullName>
    </alternativeName>
</protein>
<dbReference type="PANTHER" id="PTHR43756:SF5">
    <property type="entry name" value="CHOLINE MONOOXYGENASE, CHLOROPLASTIC"/>
    <property type="match status" value="1"/>
</dbReference>
<dbReference type="PANTHER" id="PTHR43756">
    <property type="entry name" value="CHOLINE MONOOXYGENASE, CHLOROPLASTIC"/>
    <property type="match status" value="1"/>
</dbReference>
<evidence type="ECO:0000256" key="2">
    <source>
        <dbReference type="ARBA" id="ARBA00022723"/>
    </source>
</evidence>
<feature type="binding site" evidence="6">
    <location>
        <position position="208"/>
    </location>
    <ligand>
        <name>Fe cation</name>
        <dbReference type="ChEBI" id="CHEBI:24875"/>
    </ligand>
</feature>
<feature type="domain" description="Rieske" evidence="7">
    <location>
        <begin position="44"/>
        <end position="152"/>
    </location>
</feature>
<dbReference type="InterPro" id="IPR015879">
    <property type="entry name" value="Ring_hydroxy_dOase_asu_C_dom"/>
</dbReference>
<dbReference type="Pfam" id="PF00848">
    <property type="entry name" value="Ring_hydroxyl_A"/>
    <property type="match status" value="1"/>
</dbReference>
<comment type="pathway">
    <text evidence="6">Amine and polyamine metabolism; carnitine metabolism.</text>
</comment>
<dbReference type="HAMAP" id="MF_02097">
    <property type="entry name" value="Carnitine_monoox_A"/>
    <property type="match status" value="1"/>
</dbReference>
<dbReference type="CDD" id="cd03469">
    <property type="entry name" value="Rieske_RO_Alpha_N"/>
    <property type="match status" value="1"/>
</dbReference>
<dbReference type="EC" id="1.14.13.239" evidence="6"/>
<keyword evidence="1 6" id="KW-0001">2Fe-2S</keyword>
<comment type="function">
    <text evidence="6">Converts carnitine to trimethylamine and malic semialdehyde.</text>
</comment>
<evidence type="ECO:0000256" key="1">
    <source>
        <dbReference type="ARBA" id="ARBA00022714"/>
    </source>
</evidence>
<keyword evidence="5 6" id="KW-0411">Iron-sulfur</keyword>
<keyword evidence="2 6" id="KW-0479">Metal-binding</keyword>
<comment type="catalytic activity">
    <reaction evidence="6">
        <text>(R)-carnitine + NADPH + O2 + H(+) = (3R)-3-hydroxy-4-oxobutanoate + trimethylamine + NADP(+) + H2O</text>
        <dbReference type="Rhea" id="RHEA:55368"/>
        <dbReference type="ChEBI" id="CHEBI:15377"/>
        <dbReference type="ChEBI" id="CHEBI:15378"/>
        <dbReference type="ChEBI" id="CHEBI:15379"/>
        <dbReference type="ChEBI" id="CHEBI:16347"/>
        <dbReference type="ChEBI" id="CHEBI:57783"/>
        <dbReference type="ChEBI" id="CHEBI:58349"/>
        <dbReference type="ChEBI" id="CHEBI:58389"/>
        <dbReference type="ChEBI" id="CHEBI:138809"/>
        <dbReference type="EC" id="1.14.13.239"/>
    </reaction>
</comment>
<dbReference type="PRINTS" id="PR00090">
    <property type="entry name" value="RNGDIOXGNASE"/>
</dbReference>
<feature type="binding site" evidence="6">
    <location>
        <position position="323"/>
    </location>
    <ligand>
        <name>Fe cation</name>
        <dbReference type="ChEBI" id="CHEBI:24875"/>
    </ligand>
</feature>
<evidence type="ECO:0000256" key="6">
    <source>
        <dbReference type="HAMAP-Rule" id="MF_02097"/>
    </source>
</evidence>
<dbReference type="UniPathway" id="UPA00117"/>
<dbReference type="EMBL" id="CADIJQ010000001">
    <property type="protein sequence ID" value="CAB3675721.1"/>
    <property type="molecule type" value="Genomic_DNA"/>
</dbReference>
<comment type="similarity">
    <text evidence="6">Belongs to the bacterial ring-hydroxylating dioxygenase alpha subunit family. CntA subfamily.</text>
</comment>
<dbReference type="Pfam" id="PF00355">
    <property type="entry name" value="Rieske"/>
    <property type="match status" value="1"/>
</dbReference>
<dbReference type="SUPFAM" id="SSF50022">
    <property type="entry name" value="ISP domain"/>
    <property type="match status" value="1"/>
</dbReference>
<evidence type="ECO:0000256" key="4">
    <source>
        <dbReference type="ARBA" id="ARBA00023004"/>
    </source>
</evidence>
<dbReference type="Gene3D" id="2.102.10.10">
    <property type="entry name" value="Rieske [2Fe-2S] iron-sulphur domain"/>
    <property type="match status" value="1"/>
</dbReference>
<dbReference type="SUPFAM" id="SSF55961">
    <property type="entry name" value="Bet v1-like"/>
    <property type="match status" value="1"/>
</dbReference>
<dbReference type="Proteomes" id="UP000494269">
    <property type="component" value="Unassembled WGS sequence"/>
</dbReference>
<dbReference type="GO" id="GO:0005506">
    <property type="term" value="F:iron ion binding"/>
    <property type="evidence" value="ECO:0007669"/>
    <property type="project" value="InterPro"/>
</dbReference>
<evidence type="ECO:0000256" key="3">
    <source>
        <dbReference type="ARBA" id="ARBA00023002"/>
    </source>
</evidence>
<keyword evidence="8" id="KW-0503">Monooxygenase</keyword>
<feature type="binding site" evidence="6">
    <location>
        <position position="86"/>
    </location>
    <ligand>
        <name>[2Fe-2S] cluster</name>
        <dbReference type="ChEBI" id="CHEBI:190135"/>
    </ligand>
</feature>
<keyword evidence="6" id="KW-0521">NADP</keyword>
<feature type="binding site" evidence="6">
    <location>
        <position position="213"/>
    </location>
    <ligand>
        <name>Fe cation</name>
        <dbReference type="ChEBI" id="CHEBI:24875"/>
    </ligand>
</feature>
<dbReference type="GO" id="GO:0009437">
    <property type="term" value="P:carnitine metabolic process"/>
    <property type="evidence" value="ECO:0007669"/>
    <property type="project" value="UniProtKB-UniRule"/>
</dbReference>
<feature type="binding site" evidence="6">
    <location>
        <position position="106"/>
    </location>
    <ligand>
        <name>[2Fe-2S] cluster</name>
        <dbReference type="ChEBI" id="CHEBI:190135"/>
    </ligand>
</feature>
<reference evidence="8 9" key="1">
    <citation type="submission" date="2020-04" db="EMBL/GenBank/DDBJ databases">
        <authorList>
            <person name="De Canck E."/>
        </authorList>
    </citation>
    <scope>NUCLEOTIDE SEQUENCE [LARGE SCALE GENOMIC DNA]</scope>
    <source>
        <strain evidence="8 9">LMG 3441</strain>
    </source>
</reference>
<proteinExistence type="inferred from homology"/>
<gene>
    <name evidence="8" type="primary">yeaW_1</name>
    <name evidence="8" type="ORF">LMG3441_01312</name>
</gene>
<dbReference type="InterPro" id="IPR036922">
    <property type="entry name" value="Rieske_2Fe-2S_sf"/>
</dbReference>
<evidence type="ECO:0000313" key="9">
    <source>
        <dbReference type="Proteomes" id="UP000494269"/>
    </source>
</evidence>